<accession>A0ABP8J984</accession>
<keyword evidence="1" id="KW-1133">Transmembrane helix</keyword>
<dbReference type="Proteomes" id="UP001500390">
    <property type="component" value="Unassembled WGS sequence"/>
</dbReference>
<gene>
    <name evidence="2" type="ORF">GCM10023153_01500</name>
</gene>
<dbReference type="RefSeq" id="WP_048693726.1">
    <property type="nucleotide sequence ID" value="NZ_BAABFX010000007.1"/>
</dbReference>
<evidence type="ECO:0000313" key="2">
    <source>
        <dbReference type="EMBL" id="GAA4387245.1"/>
    </source>
</evidence>
<evidence type="ECO:0000313" key="3">
    <source>
        <dbReference type="Proteomes" id="UP001500390"/>
    </source>
</evidence>
<keyword evidence="1" id="KW-0812">Transmembrane</keyword>
<reference evidence="3" key="1">
    <citation type="journal article" date="2019" name="Int. J. Syst. Evol. Microbiol.">
        <title>The Global Catalogue of Microorganisms (GCM) 10K type strain sequencing project: providing services to taxonomists for standard genome sequencing and annotation.</title>
        <authorList>
            <consortium name="The Broad Institute Genomics Platform"/>
            <consortium name="The Broad Institute Genome Sequencing Center for Infectious Disease"/>
            <person name="Wu L."/>
            <person name="Ma J."/>
        </authorList>
    </citation>
    <scope>NUCLEOTIDE SEQUENCE [LARGE SCALE GENOMIC DNA]</scope>
    <source>
        <strain evidence="3">JCM 17738</strain>
    </source>
</reference>
<comment type="caution">
    <text evidence="2">The sequence shown here is derived from an EMBL/GenBank/DDBJ whole genome shotgun (WGS) entry which is preliminary data.</text>
</comment>
<evidence type="ECO:0000256" key="1">
    <source>
        <dbReference type="SAM" id="Phobius"/>
    </source>
</evidence>
<protein>
    <recommendedName>
        <fullName evidence="4">Integral membrane protein</fullName>
    </recommendedName>
</protein>
<proteinExistence type="predicted"/>
<keyword evidence="1" id="KW-0472">Membrane</keyword>
<feature type="transmembrane region" description="Helical" evidence="1">
    <location>
        <begin position="71"/>
        <end position="92"/>
    </location>
</feature>
<organism evidence="2 3">
    <name type="scientific">Ornithinibacter aureus</name>
    <dbReference type="NCBI Taxonomy" id="622664"/>
    <lineage>
        <taxon>Bacteria</taxon>
        <taxon>Bacillati</taxon>
        <taxon>Actinomycetota</taxon>
        <taxon>Actinomycetes</taxon>
        <taxon>Micrococcales</taxon>
        <taxon>Intrasporangiaceae</taxon>
        <taxon>Ornithinibacter</taxon>
    </lineage>
</organism>
<dbReference type="EMBL" id="BAABFX010000007">
    <property type="protein sequence ID" value="GAA4387245.1"/>
    <property type="molecule type" value="Genomic_DNA"/>
</dbReference>
<keyword evidence="3" id="KW-1185">Reference proteome</keyword>
<sequence>MILVYTVLLALPIGLLVHRRPTAILTYLAVGSWIFTFQSTSLVLSWLAHEGRSAFGPFPSAFPAVHDSVELYGYAAVNLVIVAVGVGLVVLGGRLRTRRARKSSAAAPGEAVAVG</sequence>
<evidence type="ECO:0008006" key="4">
    <source>
        <dbReference type="Google" id="ProtNLM"/>
    </source>
</evidence>
<name>A0ABP8J984_9MICO</name>